<dbReference type="STRING" id="1120919.GCA_000429165_02060"/>
<name>A0A511X8Q3_9PROT</name>
<dbReference type="Proteomes" id="UP000321635">
    <property type="component" value="Unassembled WGS sequence"/>
</dbReference>
<evidence type="ECO:0000313" key="2">
    <source>
        <dbReference type="Proteomes" id="UP000321635"/>
    </source>
</evidence>
<evidence type="ECO:0000313" key="1">
    <source>
        <dbReference type="EMBL" id="GEN59330.1"/>
    </source>
</evidence>
<organism evidence="1 2">
    <name type="scientific">Acetobacter nitrogenifigens DSM 23921 = NBRC 105050</name>
    <dbReference type="NCBI Taxonomy" id="1120919"/>
    <lineage>
        <taxon>Bacteria</taxon>
        <taxon>Pseudomonadati</taxon>
        <taxon>Pseudomonadota</taxon>
        <taxon>Alphaproteobacteria</taxon>
        <taxon>Acetobacterales</taxon>
        <taxon>Acetobacteraceae</taxon>
        <taxon>Acetobacter</taxon>
    </lineage>
</organism>
<sequence length="295" mass="32599">MGHGRWRDEDWASYAAGSVHGRSRSELFASRSMDPHYDPARIHIRESRDSVDNPLSTPIIIGVDVTGSMGVLAEELVVRGLNETFTQLLDRRPVSDPHVMALAIGDAFCDRAPLQATQFEADLRIIEQLRGLWLEGGGGGNDGESYCLAHAFAAWKTSHDAFERRGQKGFLFTVGDEPVLDGVSREQIKRVLGLSSQRGVRGREVVALARERYEVFHIIVDGTYAARNLDRVRRSWESILPERVIHLRDPSRLAETIVTTIEAVGDVAHGGATTDGGPPRLKLSQSTDGFFGFPR</sequence>
<proteinExistence type="predicted"/>
<dbReference type="RefSeq" id="WP_026397982.1">
    <property type="nucleotide sequence ID" value="NZ_AUBI01000006.1"/>
</dbReference>
<comment type="caution">
    <text evidence="1">The sequence shown here is derived from an EMBL/GenBank/DDBJ whole genome shotgun (WGS) entry which is preliminary data.</text>
</comment>
<dbReference type="AlphaFoldDB" id="A0A511X8Q3"/>
<dbReference type="EMBL" id="BJYF01000006">
    <property type="protein sequence ID" value="GEN59330.1"/>
    <property type="molecule type" value="Genomic_DNA"/>
</dbReference>
<dbReference type="OrthoDB" id="4366615at2"/>
<keyword evidence="2" id="KW-1185">Reference proteome</keyword>
<reference evidence="1 2" key="1">
    <citation type="submission" date="2019-07" db="EMBL/GenBank/DDBJ databases">
        <title>Whole genome shotgun sequence of Acetobacter nitrogenifigens NBRC 105050.</title>
        <authorList>
            <person name="Hosoyama A."/>
            <person name="Uohara A."/>
            <person name="Ohji S."/>
            <person name="Ichikawa N."/>
        </authorList>
    </citation>
    <scope>NUCLEOTIDE SEQUENCE [LARGE SCALE GENOMIC DNA]</scope>
    <source>
        <strain evidence="1 2">NBRC 105050</strain>
    </source>
</reference>
<accession>A0A511X8Q3</accession>
<gene>
    <name evidence="1" type="ORF">ANI02nite_12140</name>
</gene>
<protein>
    <recommendedName>
        <fullName evidence="3">VWFA domain-containing protein</fullName>
    </recommendedName>
</protein>
<evidence type="ECO:0008006" key="3">
    <source>
        <dbReference type="Google" id="ProtNLM"/>
    </source>
</evidence>